<dbReference type="Proteomes" id="UP000740727">
    <property type="component" value="Unassembled WGS sequence"/>
</dbReference>
<dbReference type="AlphaFoldDB" id="A0A965GCJ2"/>
<evidence type="ECO:0000313" key="2">
    <source>
        <dbReference type="Proteomes" id="UP000740727"/>
    </source>
</evidence>
<proteinExistence type="predicted"/>
<organism evidence="1 2">
    <name type="scientific">Candidatus Fonsibacter lacus</name>
    <dbReference type="NCBI Taxonomy" id="2576439"/>
    <lineage>
        <taxon>Bacteria</taxon>
        <taxon>Pseudomonadati</taxon>
        <taxon>Pseudomonadota</taxon>
        <taxon>Alphaproteobacteria</taxon>
        <taxon>Candidatus Pelagibacterales</taxon>
        <taxon>Candidatus Pelagibacterales incertae sedis</taxon>
        <taxon>Candidatus Fonsibacter</taxon>
    </lineage>
</organism>
<name>A0A965GCJ2_9PROT</name>
<comment type="caution">
    <text evidence="1">The sequence shown here is derived from an EMBL/GenBank/DDBJ whole genome shotgun (WGS) entry which is preliminary data.</text>
</comment>
<accession>A0A965GCJ2</accession>
<protein>
    <recommendedName>
        <fullName evidence="3">Methyltransferase</fullName>
    </recommendedName>
</protein>
<gene>
    <name evidence="1" type="ORF">EBT44_04110</name>
</gene>
<dbReference type="EMBL" id="RFXN01000045">
    <property type="protein sequence ID" value="NBR94005.1"/>
    <property type="molecule type" value="Genomic_DNA"/>
</dbReference>
<sequence>MKVVMLNREQLYSVIRLEVEYLNVKPIIVELGVLRGENALKMLTAFEPSSMYLIDSWSKESHDEFSASAQRRPWQLSADALEAYYGGALSEKATGRVQVVQGAHDVGLKFEEISLPEGCSNRYSNSRYKSGGHVSGWVG</sequence>
<evidence type="ECO:0000313" key="1">
    <source>
        <dbReference type="EMBL" id="NBR94005.1"/>
    </source>
</evidence>
<evidence type="ECO:0008006" key="3">
    <source>
        <dbReference type="Google" id="ProtNLM"/>
    </source>
</evidence>
<reference evidence="1" key="1">
    <citation type="submission" date="2018-10" db="EMBL/GenBank/DDBJ databases">
        <title>Iterative Subtractive Binning of Freshwater Chronoseries Metagenomes Recovers Nearly Complete Genomes from over Four Hundred Novel Species.</title>
        <authorList>
            <person name="Rodriguez-R L.M."/>
            <person name="Tsementzi D."/>
            <person name="Luo C."/>
            <person name="Konstantinidis K.T."/>
        </authorList>
    </citation>
    <scope>NUCLEOTIDE SEQUENCE</scope>
    <source>
        <strain evidence="1">WB5_2A_028</strain>
    </source>
</reference>